<name>A0A074M8C2_9BACL</name>
<dbReference type="GO" id="GO:0004315">
    <property type="term" value="F:3-oxoacyl-[acyl-carrier-protein] synthase activity"/>
    <property type="evidence" value="ECO:0007669"/>
    <property type="project" value="TreeGrafter"/>
</dbReference>
<accession>A0A074M8C2</accession>
<evidence type="ECO:0000256" key="1">
    <source>
        <dbReference type="ARBA" id="ARBA00008467"/>
    </source>
</evidence>
<dbReference type="AlphaFoldDB" id="A0A074M8C2"/>
<dbReference type="Pfam" id="PF00109">
    <property type="entry name" value="ketoacyl-synt"/>
    <property type="match status" value="1"/>
</dbReference>
<evidence type="ECO:0000259" key="4">
    <source>
        <dbReference type="PROSITE" id="PS52004"/>
    </source>
</evidence>
<comment type="similarity">
    <text evidence="1 3">Belongs to the thiolase-like superfamily. Beta-ketoacyl-ACP synthases family.</text>
</comment>
<dbReference type="InterPro" id="IPR016039">
    <property type="entry name" value="Thiolase-like"/>
</dbReference>
<dbReference type="PROSITE" id="PS52004">
    <property type="entry name" value="KS3_2"/>
    <property type="match status" value="1"/>
</dbReference>
<feature type="domain" description="Ketosynthase family 3 (KS3)" evidence="4">
    <location>
        <begin position="2"/>
        <end position="377"/>
    </location>
</feature>
<keyword evidence="2 3" id="KW-0808">Transferase</keyword>
<proteinExistence type="inferred from homology"/>
<dbReference type="OrthoDB" id="2941316at2"/>
<dbReference type="InterPro" id="IPR014030">
    <property type="entry name" value="Ketoacyl_synth_N"/>
</dbReference>
<dbReference type="Gene3D" id="3.40.47.10">
    <property type="match status" value="2"/>
</dbReference>
<dbReference type="eggNOG" id="COG0304">
    <property type="taxonomic scope" value="Bacteria"/>
</dbReference>
<dbReference type="GO" id="GO:0006633">
    <property type="term" value="P:fatty acid biosynthetic process"/>
    <property type="evidence" value="ECO:0007669"/>
    <property type="project" value="TreeGrafter"/>
</dbReference>
<sequence>MSKRVVLTGLGVVSSIGMGKQAFLEGLNSGRNGILKVSRFTTEDGEDVYAGEVADSLFTGILEKSAVRRMDRFTKLNIAGVQLVVEDAGLTREQLAEVGEQVGLILNTSFGSWHSTNVFTQQIIDDGPAEASPLVFPNTVLNAAQGQVAIRFQTKGPTTTLTGIPGITYGLDLIRSGRVEQLIAGGVDELHANAAKAYAVAGMAVIDENGAGMRLGEGIGGMFMETLESAQARGAHVYAEVLSYGIACDPNLSQEFTKADTSGESFAYAMNQALTEAGLAPADIDAILVAANGNAPFDQAEASAIGAVFGDAAANIPQFNLKNQIGETFGASHAIATVAGALFLENQQLPSGAKELNHVLVNGVEIGGNQVSVVLKRA</sequence>
<dbReference type="SUPFAM" id="SSF53901">
    <property type="entry name" value="Thiolase-like"/>
    <property type="match status" value="2"/>
</dbReference>
<organism evidence="5 6">
    <name type="scientific">Tumebacillus flagellatus</name>
    <dbReference type="NCBI Taxonomy" id="1157490"/>
    <lineage>
        <taxon>Bacteria</taxon>
        <taxon>Bacillati</taxon>
        <taxon>Bacillota</taxon>
        <taxon>Bacilli</taxon>
        <taxon>Bacillales</taxon>
        <taxon>Alicyclobacillaceae</taxon>
        <taxon>Tumebacillus</taxon>
    </lineage>
</organism>
<dbReference type="RefSeq" id="WP_038090878.1">
    <property type="nucleotide sequence ID" value="NZ_JMIR01000025.1"/>
</dbReference>
<dbReference type="PANTHER" id="PTHR11712:SF336">
    <property type="entry name" value="3-OXOACYL-[ACYL-CARRIER-PROTEIN] SYNTHASE, MITOCHONDRIAL"/>
    <property type="match status" value="1"/>
</dbReference>
<dbReference type="InterPro" id="IPR000794">
    <property type="entry name" value="Beta-ketoacyl_synthase"/>
</dbReference>
<evidence type="ECO:0000256" key="3">
    <source>
        <dbReference type="RuleBase" id="RU003694"/>
    </source>
</evidence>
<dbReference type="InterPro" id="IPR020841">
    <property type="entry name" value="PKS_Beta-ketoAc_synthase_dom"/>
</dbReference>
<dbReference type="STRING" id="1157490.EL26_16405"/>
<evidence type="ECO:0000313" key="5">
    <source>
        <dbReference type="EMBL" id="KEO82232.1"/>
    </source>
</evidence>
<gene>
    <name evidence="5" type="ORF">EL26_16405</name>
</gene>
<dbReference type="Pfam" id="PF02801">
    <property type="entry name" value="Ketoacyl-synt_C"/>
    <property type="match status" value="1"/>
</dbReference>
<dbReference type="InterPro" id="IPR014031">
    <property type="entry name" value="Ketoacyl_synth_C"/>
</dbReference>
<protein>
    <recommendedName>
        <fullName evidence="4">Ketosynthase family 3 (KS3) domain-containing protein</fullName>
    </recommendedName>
</protein>
<evidence type="ECO:0000256" key="2">
    <source>
        <dbReference type="ARBA" id="ARBA00022679"/>
    </source>
</evidence>
<dbReference type="PANTHER" id="PTHR11712">
    <property type="entry name" value="POLYKETIDE SYNTHASE-RELATED"/>
    <property type="match status" value="1"/>
</dbReference>
<dbReference type="Proteomes" id="UP000027931">
    <property type="component" value="Unassembled WGS sequence"/>
</dbReference>
<dbReference type="SMART" id="SM00825">
    <property type="entry name" value="PKS_KS"/>
    <property type="match status" value="1"/>
</dbReference>
<keyword evidence="6" id="KW-1185">Reference proteome</keyword>
<comment type="caution">
    <text evidence="5">The sequence shown here is derived from an EMBL/GenBank/DDBJ whole genome shotgun (WGS) entry which is preliminary data.</text>
</comment>
<reference evidence="5 6" key="1">
    <citation type="journal article" date="2013" name="Int. J. Syst. Evol. Microbiol.">
        <title>Tumebacillus flagellatus sp. nov., an alpha-amylase/pullulanase-producing bacterium isolated from cassava wastewater.</title>
        <authorList>
            <person name="Wang Q."/>
            <person name="Xie N."/>
            <person name="Qin Y."/>
            <person name="Shen N."/>
            <person name="Zhu J."/>
            <person name="Mi H."/>
            <person name="Huang R."/>
        </authorList>
    </citation>
    <scope>NUCLEOTIDE SEQUENCE [LARGE SCALE GENOMIC DNA]</scope>
    <source>
        <strain evidence="5 6">GST4</strain>
    </source>
</reference>
<evidence type="ECO:0000313" key="6">
    <source>
        <dbReference type="Proteomes" id="UP000027931"/>
    </source>
</evidence>
<dbReference type="EMBL" id="JMIR01000025">
    <property type="protein sequence ID" value="KEO82232.1"/>
    <property type="molecule type" value="Genomic_DNA"/>
</dbReference>